<feature type="binding site" evidence="2">
    <location>
        <position position="101"/>
    </location>
    <ligand>
        <name>Mn(2+)</name>
        <dbReference type="ChEBI" id="CHEBI:29035"/>
        <label>2</label>
    </ligand>
</feature>
<dbReference type="InterPro" id="IPR036264">
    <property type="entry name" value="Bact_exopeptidase_dim_dom"/>
</dbReference>
<dbReference type="GO" id="GO:0019877">
    <property type="term" value="P:diaminopimelate biosynthetic process"/>
    <property type="evidence" value="ECO:0007669"/>
    <property type="project" value="UniProtKB-ARBA"/>
</dbReference>
<reference evidence="4 5" key="1">
    <citation type="submission" date="2014-08" db="EMBL/GenBank/DDBJ databases">
        <title>Clostridium innocuum, an unnegligible vancomycin-resistant pathogen causing extra-intestinal infections.</title>
        <authorList>
            <person name="Feng Y."/>
            <person name="Chiu C.-H."/>
        </authorList>
    </citation>
    <scope>NUCLEOTIDE SEQUENCE [LARGE SCALE GENOMIC DNA]</scope>
    <source>
        <strain evidence="4 5">AN88</strain>
    </source>
</reference>
<organism evidence="4 5">
    <name type="scientific">Clostridium innocuum</name>
    <dbReference type="NCBI Taxonomy" id="1522"/>
    <lineage>
        <taxon>Bacteria</taxon>
        <taxon>Bacillati</taxon>
        <taxon>Bacillota</taxon>
        <taxon>Clostridia</taxon>
        <taxon>Eubacteriales</taxon>
        <taxon>Clostridiaceae</taxon>
        <taxon>Clostridium</taxon>
    </lineage>
</organism>
<protein>
    <submittedName>
        <fullName evidence="4">Peptidase M20</fullName>
    </submittedName>
</protein>
<gene>
    <name evidence="4" type="ORF">CIAN88_20045</name>
</gene>
<dbReference type="GO" id="GO:0050118">
    <property type="term" value="F:N-acetyldiaminopimelate deacetylase activity"/>
    <property type="evidence" value="ECO:0007669"/>
    <property type="project" value="UniProtKB-ARBA"/>
</dbReference>
<accession>A0A099I3L7</accession>
<dbReference type="InterPro" id="IPR002933">
    <property type="entry name" value="Peptidase_M20"/>
</dbReference>
<dbReference type="InterPro" id="IPR017439">
    <property type="entry name" value="Amidohydrolase"/>
</dbReference>
<feature type="binding site" evidence="2">
    <location>
        <position position="137"/>
    </location>
    <ligand>
        <name>Mn(2+)</name>
        <dbReference type="ChEBI" id="CHEBI:29035"/>
        <label>2</label>
    </ligand>
</feature>
<feature type="domain" description="Peptidase M20 dimerisation" evidence="3">
    <location>
        <begin position="185"/>
        <end position="278"/>
    </location>
</feature>
<dbReference type="Pfam" id="PF01546">
    <property type="entry name" value="Peptidase_M20"/>
    <property type="match status" value="1"/>
</dbReference>
<dbReference type="EMBL" id="JQIF01000110">
    <property type="protein sequence ID" value="KGJ51458.1"/>
    <property type="molecule type" value="Genomic_DNA"/>
</dbReference>
<keyword evidence="2" id="KW-0464">Manganese</keyword>
<proteinExistence type="predicted"/>
<dbReference type="RefSeq" id="WP_044907743.1">
    <property type="nucleotide sequence ID" value="NZ_JQIF01000110.1"/>
</dbReference>
<dbReference type="SUPFAM" id="SSF55031">
    <property type="entry name" value="Bacterial exopeptidase dimerisation domain"/>
    <property type="match status" value="1"/>
</dbReference>
<dbReference type="SUPFAM" id="SSF53187">
    <property type="entry name" value="Zn-dependent exopeptidases"/>
    <property type="match status" value="1"/>
</dbReference>
<evidence type="ECO:0000313" key="5">
    <source>
        <dbReference type="Proteomes" id="UP000030008"/>
    </source>
</evidence>
<keyword evidence="1" id="KW-0378">Hydrolase</keyword>
<dbReference type="FunFam" id="3.30.70.360:FF:000001">
    <property type="entry name" value="N-acetyldiaminopimelate deacetylase"/>
    <property type="match status" value="1"/>
</dbReference>
<comment type="cofactor">
    <cofactor evidence="2">
        <name>Mn(2+)</name>
        <dbReference type="ChEBI" id="CHEBI:29035"/>
    </cofactor>
    <text evidence="2">The Mn(2+) ion enhances activity.</text>
</comment>
<evidence type="ECO:0000256" key="1">
    <source>
        <dbReference type="ARBA" id="ARBA00022801"/>
    </source>
</evidence>
<evidence type="ECO:0000256" key="2">
    <source>
        <dbReference type="PIRSR" id="PIRSR005962-1"/>
    </source>
</evidence>
<evidence type="ECO:0000259" key="3">
    <source>
        <dbReference type="Pfam" id="PF07687"/>
    </source>
</evidence>
<dbReference type="Pfam" id="PF07687">
    <property type="entry name" value="M20_dimer"/>
    <property type="match status" value="1"/>
</dbReference>
<dbReference type="AlphaFoldDB" id="A0A099I3L7"/>
<dbReference type="PANTHER" id="PTHR11014">
    <property type="entry name" value="PEPTIDASE M20 FAMILY MEMBER"/>
    <property type="match status" value="1"/>
</dbReference>
<dbReference type="GO" id="GO:0046872">
    <property type="term" value="F:metal ion binding"/>
    <property type="evidence" value="ECO:0007669"/>
    <property type="project" value="UniProtKB-KW"/>
</dbReference>
<dbReference type="NCBIfam" id="TIGR01891">
    <property type="entry name" value="amidohydrolases"/>
    <property type="match status" value="1"/>
</dbReference>
<feature type="binding site" evidence="2">
    <location>
        <position position="161"/>
    </location>
    <ligand>
        <name>Mn(2+)</name>
        <dbReference type="ChEBI" id="CHEBI:29035"/>
        <label>2</label>
    </ligand>
</feature>
<evidence type="ECO:0000313" key="4">
    <source>
        <dbReference type="EMBL" id="KGJ51458.1"/>
    </source>
</evidence>
<name>A0A099I3L7_CLOIN</name>
<dbReference type="PANTHER" id="PTHR11014:SF63">
    <property type="entry name" value="METALLOPEPTIDASE, PUTATIVE (AFU_ORTHOLOGUE AFUA_6G09600)-RELATED"/>
    <property type="match status" value="1"/>
</dbReference>
<keyword evidence="2" id="KW-0479">Metal-binding</keyword>
<dbReference type="Proteomes" id="UP000030008">
    <property type="component" value="Unassembled WGS sequence"/>
</dbReference>
<dbReference type="Gene3D" id="3.30.70.360">
    <property type="match status" value="1"/>
</dbReference>
<feature type="binding site" evidence="2">
    <location>
        <position position="103"/>
    </location>
    <ligand>
        <name>Mn(2+)</name>
        <dbReference type="ChEBI" id="CHEBI:29035"/>
        <label>2</label>
    </ligand>
</feature>
<dbReference type="Gene3D" id="3.40.630.10">
    <property type="entry name" value="Zn peptidases"/>
    <property type="match status" value="1"/>
</dbReference>
<dbReference type="InterPro" id="IPR011650">
    <property type="entry name" value="Peptidase_M20_dimer"/>
</dbReference>
<comment type="caution">
    <text evidence="4">The sequence shown here is derived from an EMBL/GenBank/DDBJ whole genome shotgun (WGS) entry which is preliminary data.</text>
</comment>
<feature type="binding site" evidence="2">
    <location>
        <position position="362"/>
    </location>
    <ligand>
        <name>Mn(2+)</name>
        <dbReference type="ChEBI" id="CHEBI:29035"/>
        <label>2</label>
    </ligand>
</feature>
<dbReference type="PIRSF" id="PIRSF005962">
    <property type="entry name" value="Pept_M20D_amidohydro"/>
    <property type="match status" value="1"/>
</dbReference>
<sequence length="389" mass="42708">MQIDTWIKKEQKSLIALRRWFHMHPEPSMKEYETAAKIEEELTRIGVAHRRIRETGVFASISGEKGSGKVLVLRADMDALSMEDLLDKSYRSVNSGCAHACGHDAHTAVLLHAVKLLQERRHEFAGEIRFFFQPGEEIGQGARTFIGEGCLDGADRIFGAHMCSSLDVGTISLTPGPINASCDYFRIVVQGKGAHVSTPQKGVDALYIASQIVINLQSIVSRSLSPLDTAVVGIGTLHAGTQYNIVAKEALLEGTTRSFSSRTRANINQRVCEIAQQTASLYGGSAQVEFRDFAAPLINDYQVVEELTPVAQAVVGKDRVIHNQEKMMQADDFADYLAHVPGCYAFIGSRNSQSCHTGMPHHHAQFDIDEDAMLLSLAVFVGYALQYLA</sequence>